<dbReference type="EMBL" id="JAUKUD010000002">
    <property type="protein sequence ID" value="KAK0751085.1"/>
    <property type="molecule type" value="Genomic_DNA"/>
</dbReference>
<dbReference type="Proteomes" id="UP001172155">
    <property type="component" value="Unassembled WGS sequence"/>
</dbReference>
<comment type="caution">
    <text evidence="1">The sequence shown here is derived from an EMBL/GenBank/DDBJ whole genome shotgun (WGS) entry which is preliminary data.</text>
</comment>
<sequence length="224" mass="24386">MGTEHSVGCSSIGDAAISGGLGLGASSTASSADCPPSGKTVLLRACLLVQHARVYISPVQAWLGRYRQVGEFVVFRGGPEVVWGLRLEELLTSRFPPPTPHSHGLRGRSGPMLQGDFLDSSFEQSCVLLKSLGFPALHDRSQFAAEALFHRDKASRRETVASHEHKCWASIATKPSRTYHCPAENNHLMPTSASLYIWVPSIRLCKPHARGRVVMIFRLTEPSG</sequence>
<organism evidence="1 2">
    <name type="scientific">Schizothecium vesticola</name>
    <dbReference type="NCBI Taxonomy" id="314040"/>
    <lineage>
        <taxon>Eukaryota</taxon>
        <taxon>Fungi</taxon>
        <taxon>Dikarya</taxon>
        <taxon>Ascomycota</taxon>
        <taxon>Pezizomycotina</taxon>
        <taxon>Sordariomycetes</taxon>
        <taxon>Sordariomycetidae</taxon>
        <taxon>Sordariales</taxon>
        <taxon>Schizotheciaceae</taxon>
        <taxon>Schizothecium</taxon>
    </lineage>
</organism>
<reference evidence="1" key="1">
    <citation type="submission" date="2023-06" db="EMBL/GenBank/DDBJ databases">
        <title>Genome-scale phylogeny and comparative genomics of the fungal order Sordariales.</title>
        <authorList>
            <consortium name="Lawrence Berkeley National Laboratory"/>
            <person name="Hensen N."/>
            <person name="Bonometti L."/>
            <person name="Westerberg I."/>
            <person name="Brannstrom I.O."/>
            <person name="Guillou S."/>
            <person name="Cros-Aarteil S."/>
            <person name="Calhoun S."/>
            <person name="Haridas S."/>
            <person name="Kuo A."/>
            <person name="Mondo S."/>
            <person name="Pangilinan J."/>
            <person name="Riley R."/>
            <person name="LaButti K."/>
            <person name="Andreopoulos B."/>
            <person name="Lipzen A."/>
            <person name="Chen C."/>
            <person name="Yanf M."/>
            <person name="Daum C."/>
            <person name="Ng V."/>
            <person name="Clum A."/>
            <person name="Steindorff A."/>
            <person name="Ohm R."/>
            <person name="Martin F."/>
            <person name="Silar P."/>
            <person name="Natvig D."/>
            <person name="Lalanne C."/>
            <person name="Gautier V."/>
            <person name="Ament-velasquez S.L."/>
            <person name="Kruys A."/>
            <person name="Hutchinson M.I."/>
            <person name="Powell A.J."/>
            <person name="Barry K."/>
            <person name="Miller A.N."/>
            <person name="Grigoriev I.V."/>
            <person name="Debuchy R."/>
            <person name="Gladieux P."/>
            <person name="Thoren M.H."/>
            <person name="Johannesson H."/>
        </authorList>
    </citation>
    <scope>NUCLEOTIDE SEQUENCE</scope>
    <source>
        <strain evidence="1">SMH3187-1</strain>
    </source>
</reference>
<protein>
    <submittedName>
        <fullName evidence="1">Uncharacterized protein</fullName>
    </submittedName>
</protein>
<evidence type="ECO:0000313" key="2">
    <source>
        <dbReference type="Proteomes" id="UP001172155"/>
    </source>
</evidence>
<proteinExistence type="predicted"/>
<name>A0AA40F4Q6_9PEZI</name>
<evidence type="ECO:0000313" key="1">
    <source>
        <dbReference type="EMBL" id="KAK0751085.1"/>
    </source>
</evidence>
<dbReference type="AlphaFoldDB" id="A0AA40F4Q6"/>
<keyword evidence="2" id="KW-1185">Reference proteome</keyword>
<accession>A0AA40F4Q6</accession>
<gene>
    <name evidence="1" type="ORF">B0T18DRAFT_62374</name>
</gene>